<sequence length="102" mass="11329">MVPCGVYTGNSPLWMGWFLDVEIMHYHEVTSRECSGGYGFGFVWFGVYVGMELRSLAYGANSSILFHVFVINLLCFMAHKNGLGISICYENTGKGLGTETEL</sequence>
<reference evidence="2" key="1">
    <citation type="journal article" date="2023" name="Mol. Phylogenet. Evol.">
        <title>Genome-scale phylogeny and comparative genomics of the fungal order Sordariales.</title>
        <authorList>
            <person name="Hensen N."/>
            <person name="Bonometti L."/>
            <person name="Westerberg I."/>
            <person name="Brannstrom I.O."/>
            <person name="Guillou S."/>
            <person name="Cros-Aarteil S."/>
            <person name="Calhoun S."/>
            <person name="Haridas S."/>
            <person name="Kuo A."/>
            <person name="Mondo S."/>
            <person name="Pangilinan J."/>
            <person name="Riley R."/>
            <person name="LaButti K."/>
            <person name="Andreopoulos B."/>
            <person name="Lipzen A."/>
            <person name="Chen C."/>
            <person name="Yan M."/>
            <person name="Daum C."/>
            <person name="Ng V."/>
            <person name="Clum A."/>
            <person name="Steindorff A."/>
            <person name="Ohm R.A."/>
            <person name="Martin F."/>
            <person name="Silar P."/>
            <person name="Natvig D.O."/>
            <person name="Lalanne C."/>
            <person name="Gautier V."/>
            <person name="Ament-Velasquez S.L."/>
            <person name="Kruys A."/>
            <person name="Hutchinson M.I."/>
            <person name="Powell A.J."/>
            <person name="Barry K."/>
            <person name="Miller A.N."/>
            <person name="Grigoriev I.V."/>
            <person name="Debuchy R."/>
            <person name="Gladieux P."/>
            <person name="Hiltunen Thoren M."/>
            <person name="Johannesson H."/>
        </authorList>
    </citation>
    <scope>NUCLEOTIDE SEQUENCE</scope>
    <source>
        <strain evidence="2">SMH4131-1</strain>
    </source>
</reference>
<proteinExistence type="predicted"/>
<dbReference type="Proteomes" id="UP001286456">
    <property type="component" value="Unassembled WGS sequence"/>
</dbReference>
<dbReference type="EMBL" id="JAUEPO010000003">
    <property type="protein sequence ID" value="KAK3327374.1"/>
    <property type="molecule type" value="Genomic_DNA"/>
</dbReference>
<organism evidence="2 3">
    <name type="scientific">Cercophora scortea</name>
    <dbReference type="NCBI Taxonomy" id="314031"/>
    <lineage>
        <taxon>Eukaryota</taxon>
        <taxon>Fungi</taxon>
        <taxon>Dikarya</taxon>
        <taxon>Ascomycota</taxon>
        <taxon>Pezizomycotina</taxon>
        <taxon>Sordariomycetes</taxon>
        <taxon>Sordariomycetidae</taxon>
        <taxon>Sordariales</taxon>
        <taxon>Lasiosphaeriaceae</taxon>
        <taxon>Cercophora</taxon>
    </lineage>
</organism>
<keyword evidence="1" id="KW-1133">Transmembrane helix</keyword>
<keyword evidence="3" id="KW-1185">Reference proteome</keyword>
<feature type="transmembrane region" description="Helical" evidence="1">
    <location>
        <begin position="56"/>
        <end position="76"/>
    </location>
</feature>
<comment type="caution">
    <text evidence="2">The sequence shown here is derived from an EMBL/GenBank/DDBJ whole genome shotgun (WGS) entry which is preliminary data.</text>
</comment>
<evidence type="ECO:0008006" key="4">
    <source>
        <dbReference type="Google" id="ProtNLM"/>
    </source>
</evidence>
<accession>A0AAE0ILS4</accession>
<gene>
    <name evidence="2" type="ORF">B0T19DRAFT_161405</name>
</gene>
<dbReference type="AlphaFoldDB" id="A0AAE0ILS4"/>
<evidence type="ECO:0000313" key="3">
    <source>
        <dbReference type="Proteomes" id="UP001286456"/>
    </source>
</evidence>
<evidence type="ECO:0000256" key="1">
    <source>
        <dbReference type="SAM" id="Phobius"/>
    </source>
</evidence>
<reference evidence="2" key="2">
    <citation type="submission" date="2023-06" db="EMBL/GenBank/DDBJ databases">
        <authorList>
            <consortium name="Lawrence Berkeley National Laboratory"/>
            <person name="Haridas S."/>
            <person name="Hensen N."/>
            <person name="Bonometti L."/>
            <person name="Westerberg I."/>
            <person name="Brannstrom I.O."/>
            <person name="Guillou S."/>
            <person name="Cros-Aarteil S."/>
            <person name="Calhoun S."/>
            <person name="Kuo A."/>
            <person name="Mondo S."/>
            <person name="Pangilinan J."/>
            <person name="Riley R."/>
            <person name="Labutti K."/>
            <person name="Andreopoulos B."/>
            <person name="Lipzen A."/>
            <person name="Chen C."/>
            <person name="Yanf M."/>
            <person name="Daum C."/>
            <person name="Ng V."/>
            <person name="Clum A."/>
            <person name="Steindorff A."/>
            <person name="Ohm R."/>
            <person name="Martin F."/>
            <person name="Silar P."/>
            <person name="Natvig D."/>
            <person name="Lalanne C."/>
            <person name="Gautier V."/>
            <person name="Ament-Velasquez S.L."/>
            <person name="Kruys A."/>
            <person name="Hutchinson M.I."/>
            <person name="Powell A.J."/>
            <person name="Barry K."/>
            <person name="Miller A.N."/>
            <person name="Grigoriev I.V."/>
            <person name="Debuchy R."/>
            <person name="Gladieux P."/>
            <person name="Thoren M.H."/>
            <person name="Johannesson H."/>
        </authorList>
    </citation>
    <scope>NUCLEOTIDE SEQUENCE</scope>
    <source>
        <strain evidence="2">SMH4131-1</strain>
    </source>
</reference>
<evidence type="ECO:0000313" key="2">
    <source>
        <dbReference type="EMBL" id="KAK3327374.1"/>
    </source>
</evidence>
<keyword evidence="1" id="KW-0472">Membrane</keyword>
<protein>
    <recommendedName>
        <fullName evidence="4">Transmembrane protein</fullName>
    </recommendedName>
</protein>
<keyword evidence="1" id="KW-0812">Transmembrane</keyword>
<name>A0AAE0ILS4_9PEZI</name>